<sequence length="376" mass="41437">MSKVDVQDIKNKLEKKATFKEGVKDLSSALSACTLDDKGQEQLNILYPLIQRVHQLLKARHTGIDYWRTGNSLFSISRHLNFSPHQLAKLKDFSTDAETFLKEDSEETSASTPHGFPATEAELLDLLSESHPPESHYDDAGPIIDEDSERWRRAQVSGDVAVPTASTGVNRTGGGGEDHTLSNQDPATTSGTGDARETGSRVQTRRQIHQAMQRQILEGIQSVYSGMEAVNRGAEAIGRELDSVLESLSRTAALRAGQQGTDSAKRPPASKKVVSNLPLIEVTGEKLTEWGPECMCAVCTCEVALGEMIVELPCKHKYHRACVTPWLQKHNSCPVCRKELPTDDPHYEAKKEKDVEDEAERRGAANAVRGGEYMYL</sequence>
<evidence type="ECO:0000256" key="2">
    <source>
        <dbReference type="ARBA" id="ARBA00012483"/>
    </source>
</evidence>
<feature type="region of interest" description="Disordered" evidence="9">
    <location>
        <begin position="164"/>
        <end position="207"/>
    </location>
</feature>
<dbReference type="STRING" id="1157962.A0A250XIT0"/>
<organism evidence="11 12">
    <name type="scientific">Chlamydomonas eustigma</name>
    <dbReference type="NCBI Taxonomy" id="1157962"/>
    <lineage>
        <taxon>Eukaryota</taxon>
        <taxon>Viridiplantae</taxon>
        <taxon>Chlorophyta</taxon>
        <taxon>core chlorophytes</taxon>
        <taxon>Chlorophyceae</taxon>
        <taxon>CS clade</taxon>
        <taxon>Chlamydomonadales</taxon>
        <taxon>Chlamydomonadaceae</taxon>
        <taxon>Chlamydomonas</taxon>
    </lineage>
</organism>
<proteinExistence type="predicted"/>
<dbReference type="InterPro" id="IPR051834">
    <property type="entry name" value="RING_finger_E3_ligase"/>
</dbReference>
<dbReference type="GO" id="GO:0008270">
    <property type="term" value="F:zinc ion binding"/>
    <property type="evidence" value="ECO:0007669"/>
    <property type="project" value="UniProtKB-KW"/>
</dbReference>
<evidence type="ECO:0000259" key="10">
    <source>
        <dbReference type="PROSITE" id="PS50089"/>
    </source>
</evidence>
<name>A0A250XIT0_9CHLO</name>
<reference evidence="11 12" key="1">
    <citation type="submission" date="2017-08" db="EMBL/GenBank/DDBJ databases">
        <title>Acidophilic green algal genome provides insights into adaptation to an acidic environment.</title>
        <authorList>
            <person name="Hirooka S."/>
            <person name="Hirose Y."/>
            <person name="Kanesaki Y."/>
            <person name="Higuchi S."/>
            <person name="Fujiwara T."/>
            <person name="Onuma R."/>
            <person name="Era A."/>
            <person name="Ohbayashi R."/>
            <person name="Uzuka A."/>
            <person name="Nozaki H."/>
            <person name="Yoshikawa H."/>
            <person name="Miyagishima S.Y."/>
        </authorList>
    </citation>
    <scope>NUCLEOTIDE SEQUENCE [LARGE SCALE GENOMIC DNA]</scope>
    <source>
        <strain evidence="11 12">NIES-2499</strain>
    </source>
</reference>
<keyword evidence="4" id="KW-0479">Metal-binding</keyword>
<dbReference type="GO" id="GO:0006511">
    <property type="term" value="P:ubiquitin-dependent protein catabolic process"/>
    <property type="evidence" value="ECO:0007669"/>
    <property type="project" value="TreeGrafter"/>
</dbReference>
<feature type="domain" description="RING-type" evidence="10">
    <location>
        <begin position="296"/>
        <end position="337"/>
    </location>
</feature>
<dbReference type="EC" id="2.3.2.27" evidence="2"/>
<dbReference type="AlphaFoldDB" id="A0A250XIT0"/>
<evidence type="ECO:0000256" key="8">
    <source>
        <dbReference type="PROSITE-ProRule" id="PRU00175"/>
    </source>
</evidence>
<dbReference type="PANTHER" id="PTHR45931:SF3">
    <property type="entry name" value="RING ZINC FINGER-CONTAINING PROTEIN"/>
    <property type="match status" value="1"/>
</dbReference>
<comment type="caution">
    <text evidence="11">The sequence shown here is derived from an EMBL/GenBank/DDBJ whole genome shotgun (WGS) entry which is preliminary data.</text>
</comment>
<dbReference type="GO" id="GO:0016567">
    <property type="term" value="P:protein ubiquitination"/>
    <property type="evidence" value="ECO:0007669"/>
    <property type="project" value="UniProtKB-ARBA"/>
</dbReference>
<evidence type="ECO:0000256" key="9">
    <source>
        <dbReference type="SAM" id="MobiDB-lite"/>
    </source>
</evidence>
<accession>A0A250XIT0</accession>
<dbReference type="SUPFAM" id="SSF57850">
    <property type="entry name" value="RING/U-box"/>
    <property type="match status" value="1"/>
</dbReference>
<dbReference type="GO" id="GO:0005634">
    <property type="term" value="C:nucleus"/>
    <property type="evidence" value="ECO:0007669"/>
    <property type="project" value="TreeGrafter"/>
</dbReference>
<evidence type="ECO:0000313" key="12">
    <source>
        <dbReference type="Proteomes" id="UP000232323"/>
    </source>
</evidence>
<evidence type="ECO:0000256" key="4">
    <source>
        <dbReference type="ARBA" id="ARBA00022723"/>
    </source>
</evidence>
<keyword evidence="12" id="KW-1185">Reference proteome</keyword>
<dbReference type="OrthoDB" id="515079at2759"/>
<protein>
    <recommendedName>
        <fullName evidence="2">RING-type E3 ubiquitin transferase</fullName>
        <ecNumber evidence="2">2.3.2.27</ecNumber>
    </recommendedName>
</protein>
<dbReference type="Proteomes" id="UP000232323">
    <property type="component" value="Unassembled WGS sequence"/>
</dbReference>
<evidence type="ECO:0000256" key="7">
    <source>
        <dbReference type="ARBA" id="ARBA00022833"/>
    </source>
</evidence>
<evidence type="ECO:0000313" key="11">
    <source>
        <dbReference type="EMBL" id="GAX82812.1"/>
    </source>
</evidence>
<dbReference type="EMBL" id="BEGY01000086">
    <property type="protein sequence ID" value="GAX82812.1"/>
    <property type="molecule type" value="Genomic_DNA"/>
</dbReference>
<dbReference type="Gene3D" id="3.30.40.10">
    <property type="entry name" value="Zinc/RING finger domain, C3HC4 (zinc finger)"/>
    <property type="match status" value="1"/>
</dbReference>
<keyword evidence="5 8" id="KW-0863">Zinc-finger</keyword>
<dbReference type="InterPro" id="IPR001841">
    <property type="entry name" value="Znf_RING"/>
</dbReference>
<evidence type="ECO:0000256" key="3">
    <source>
        <dbReference type="ARBA" id="ARBA00022679"/>
    </source>
</evidence>
<feature type="compositionally biased region" description="Polar residues" evidence="9">
    <location>
        <begin position="181"/>
        <end position="192"/>
    </location>
</feature>
<comment type="catalytic activity">
    <reaction evidence="1">
        <text>S-ubiquitinyl-[E2 ubiquitin-conjugating enzyme]-L-cysteine + [acceptor protein]-L-lysine = [E2 ubiquitin-conjugating enzyme]-L-cysteine + N(6)-ubiquitinyl-[acceptor protein]-L-lysine.</text>
        <dbReference type="EC" id="2.3.2.27"/>
    </reaction>
</comment>
<gene>
    <name evidence="11" type="ORF">CEUSTIGMA_g10238.t1</name>
</gene>
<evidence type="ECO:0000256" key="1">
    <source>
        <dbReference type="ARBA" id="ARBA00000900"/>
    </source>
</evidence>
<keyword evidence="3" id="KW-0808">Transferase</keyword>
<dbReference type="GO" id="GO:0061630">
    <property type="term" value="F:ubiquitin protein ligase activity"/>
    <property type="evidence" value="ECO:0007669"/>
    <property type="project" value="UniProtKB-EC"/>
</dbReference>
<dbReference type="PANTHER" id="PTHR45931">
    <property type="entry name" value="SI:CH211-59O9.10"/>
    <property type="match status" value="1"/>
</dbReference>
<evidence type="ECO:0000256" key="5">
    <source>
        <dbReference type="ARBA" id="ARBA00022771"/>
    </source>
</evidence>
<dbReference type="FunFam" id="3.30.40.10:FF:000127">
    <property type="entry name" value="E3 ubiquitin-protein ligase RNF181"/>
    <property type="match status" value="1"/>
</dbReference>
<dbReference type="CDD" id="cd16454">
    <property type="entry name" value="RING-H2_PA-TM-RING"/>
    <property type="match status" value="1"/>
</dbReference>
<dbReference type="InterPro" id="IPR013083">
    <property type="entry name" value="Znf_RING/FYVE/PHD"/>
</dbReference>
<keyword evidence="6" id="KW-0833">Ubl conjugation pathway</keyword>
<keyword evidence="7" id="KW-0862">Zinc</keyword>
<dbReference type="PROSITE" id="PS50089">
    <property type="entry name" value="ZF_RING_2"/>
    <property type="match status" value="1"/>
</dbReference>
<evidence type="ECO:0000256" key="6">
    <source>
        <dbReference type="ARBA" id="ARBA00022786"/>
    </source>
</evidence>
<dbReference type="SMART" id="SM00184">
    <property type="entry name" value="RING"/>
    <property type="match status" value="1"/>
</dbReference>
<dbReference type="Pfam" id="PF13639">
    <property type="entry name" value="zf-RING_2"/>
    <property type="match status" value="1"/>
</dbReference>